<reference evidence="2 3" key="3">
    <citation type="submission" date="2020-08" db="EMBL/GenBank/DDBJ databases">
        <title>Genomic Encyclopedia of Type Strains, Phase IV (KMG-IV): sequencing the most valuable type-strain genomes for metagenomic binning, comparative biology and taxonomic classification.</title>
        <authorList>
            <person name="Goeker M."/>
        </authorList>
    </citation>
    <scope>NUCLEOTIDE SEQUENCE [LARGE SCALE GENOMIC DNA]</scope>
    <source>
        <strain evidence="2 3">DSM 27521</strain>
    </source>
</reference>
<evidence type="ECO:0000313" key="4">
    <source>
        <dbReference type="Proteomes" id="UP000619376"/>
    </source>
</evidence>
<reference evidence="4" key="2">
    <citation type="journal article" date="2019" name="Int. J. Syst. Evol. Microbiol.">
        <title>The Global Catalogue of Microorganisms (GCM) 10K type strain sequencing project: providing services to taxonomists for standard genome sequencing and annotation.</title>
        <authorList>
            <consortium name="The Broad Institute Genomics Platform"/>
            <consortium name="The Broad Institute Genome Sequencing Center for Infectious Disease"/>
            <person name="Wu L."/>
            <person name="Ma J."/>
        </authorList>
    </citation>
    <scope>NUCLEOTIDE SEQUENCE [LARGE SCALE GENOMIC DNA]</scope>
    <source>
        <strain evidence="4">CGMCC 1.18437</strain>
    </source>
</reference>
<reference evidence="1" key="4">
    <citation type="submission" date="2024-05" db="EMBL/GenBank/DDBJ databases">
        <authorList>
            <person name="Sun Q."/>
            <person name="Zhou Y."/>
        </authorList>
    </citation>
    <scope>NUCLEOTIDE SEQUENCE</scope>
    <source>
        <strain evidence="1">CGMCC 1.18437</strain>
    </source>
</reference>
<evidence type="ECO:0000313" key="1">
    <source>
        <dbReference type="EMBL" id="GHF31082.1"/>
    </source>
</evidence>
<organism evidence="2 3">
    <name type="scientific">Deinococcus metalli</name>
    <dbReference type="NCBI Taxonomy" id="1141878"/>
    <lineage>
        <taxon>Bacteria</taxon>
        <taxon>Thermotogati</taxon>
        <taxon>Deinococcota</taxon>
        <taxon>Deinococci</taxon>
        <taxon>Deinococcales</taxon>
        <taxon>Deinococcaceae</taxon>
        <taxon>Deinococcus</taxon>
    </lineage>
</organism>
<protein>
    <recommendedName>
        <fullName evidence="5">DUF2087 domain-containing protein</fullName>
    </recommendedName>
</protein>
<evidence type="ECO:0000313" key="2">
    <source>
        <dbReference type="EMBL" id="MBB5375190.1"/>
    </source>
</evidence>
<evidence type="ECO:0008006" key="5">
    <source>
        <dbReference type="Google" id="ProtNLM"/>
    </source>
</evidence>
<dbReference type="AlphaFoldDB" id="A0A7W8KBK8"/>
<sequence>MAAPIVEVTALKVILELPSGTDLSDRDLQRELRSRLPADAACADLGAIRELAGYLASLGYLMVRRDEPGLYRIP</sequence>
<dbReference type="EMBL" id="BNAJ01000001">
    <property type="protein sequence ID" value="GHF31082.1"/>
    <property type="molecule type" value="Genomic_DNA"/>
</dbReference>
<name>A0A7W8KBK8_9DEIO</name>
<keyword evidence="4" id="KW-1185">Reference proteome</keyword>
<gene>
    <name evidence="1" type="ORF">GCM10017781_04070</name>
    <name evidence="2" type="ORF">HNQ07_000634</name>
</gene>
<dbReference type="RefSeq" id="WP_184109420.1">
    <property type="nucleotide sequence ID" value="NZ_BNAJ01000001.1"/>
</dbReference>
<proteinExistence type="predicted"/>
<accession>A0A7W8KBK8</accession>
<reference evidence="1" key="1">
    <citation type="journal article" date="2014" name="Int. J. Syst. Evol. Microbiol.">
        <title>Complete genome of a new Firmicutes species belonging to the dominant human colonic microbiota ('Ruminococcus bicirculans') reveals two chromosomes and a selective capacity to utilize plant glucans.</title>
        <authorList>
            <consortium name="NISC Comparative Sequencing Program"/>
            <person name="Wegmann U."/>
            <person name="Louis P."/>
            <person name="Goesmann A."/>
            <person name="Henrissat B."/>
            <person name="Duncan S.H."/>
            <person name="Flint H.J."/>
        </authorList>
    </citation>
    <scope>NUCLEOTIDE SEQUENCE</scope>
    <source>
        <strain evidence="1">CGMCC 1.18437</strain>
    </source>
</reference>
<dbReference type="Proteomes" id="UP000539473">
    <property type="component" value="Unassembled WGS sequence"/>
</dbReference>
<dbReference type="Proteomes" id="UP000619376">
    <property type="component" value="Unassembled WGS sequence"/>
</dbReference>
<evidence type="ECO:0000313" key="3">
    <source>
        <dbReference type="Proteomes" id="UP000539473"/>
    </source>
</evidence>
<dbReference type="EMBL" id="JACHFK010000001">
    <property type="protein sequence ID" value="MBB5375190.1"/>
    <property type="molecule type" value="Genomic_DNA"/>
</dbReference>
<comment type="caution">
    <text evidence="2">The sequence shown here is derived from an EMBL/GenBank/DDBJ whole genome shotgun (WGS) entry which is preliminary data.</text>
</comment>